<sequence length="244" mass="26583">MPLPISRQGFFFKKLSPKSLSSTSISPIPSPYSPPSPLSPTKQAQVRLLGRHDTTIAALDVATAECLRAALPPLQQEAGSWQLQYSTDQDGTSLQTMFGRVKDISHRNGFEGGMAASPIMLVVRDIHGAVFGAFLSEPPSRQKGYYGNGSCFLWRQQQPHRSETDFDARGISIFMATGENSYFVLSESGADLTLGGGDGRFGLWIDGQLNKGYSDSCSTYHNAPLATKPGAFQIELLELWSFNI</sequence>
<evidence type="ECO:0000256" key="2">
    <source>
        <dbReference type="ARBA" id="ARBA00009540"/>
    </source>
</evidence>
<evidence type="ECO:0000313" key="7">
    <source>
        <dbReference type="EMBL" id="KAH6598983.1"/>
    </source>
</evidence>
<evidence type="ECO:0000313" key="8">
    <source>
        <dbReference type="Proteomes" id="UP001648503"/>
    </source>
</evidence>
<name>A0ABQ8FLV6_9FUNG</name>
<dbReference type="PANTHER" id="PTHR23354:SF62">
    <property type="entry name" value="MUSTARD, ISOFORM V"/>
    <property type="match status" value="1"/>
</dbReference>
<comment type="subcellular location">
    <subcellularLocation>
        <location evidence="1">Mitochondrion</location>
    </subcellularLocation>
</comment>
<feature type="domain" description="TLDc" evidence="6">
    <location>
        <begin position="57"/>
        <end position="243"/>
    </location>
</feature>
<keyword evidence="3" id="KW-0496">Mitochondrion</keyword>
<feature type="compositionally biased region" description="Pro residues" evidence="5">
    <location>
        <begin position="28"/>
        <end position="38"/>
    </location>
</feature>
<comment type="caution">
    <text evidence="7">The sequence shown here is derived from an EMBL/GenBank/DDBJ whole genome shotgun (WGS) entry which is preliminary data.</text>
</comment>
<dbReference type="PANTHER" id="PTHR23354">
    <property type="entry name" value="NUCLEOLAR PROTEIN 7/ESTROGEN RECEPTOR COACTIVATOR-RELATED"/>
    <property type="match status" value="1"/>
</dbReference>
<accession>A0ABQ8FLV6</accession>
<evidence type="ECO:0000256" key="3">
    <source>
        <dbReference type="ARBA" id="ARBA00023128"/>
    </source>
</evidence>
<keyword evidence="8" id="KW-1185">Reference proteome</keyword>
<dbReference type="PROSITE" id="PS51886">
    <property type="entry name" value="TLDC"/>
    <property type="match status" value="1"/>
</dbReference>
<dbReference type="Proteomes" id="UP001648503">
    <property type="component" value="Unassembled WGS sequence"/>
</dbReference>
<evidence type="ECO:0000256" key="5">
    <source>
        <dbReference type="SAM" id="MobiDB-lite"/>
    </source>
</evidence>
<feature type="region of interest" description="Disordered" evidence="5">
    <location>
        <begin position="19"/>
        <end position="41"/>
    </location>
</feature>
<dbReference type="EMBL" id="JAFCIX010000086">
    <property type="protein sequence ID" value="KAH6598983.1"/>
    <property type="molecule type" value="Genomic_DNA"/>
</dbReference>
<dbReference type="Pfam" id="PF07534">
    <property type="entry name" value="TLD"/>
    <property type="match status" value="1"/>
</dbReference>
<proteinExistence type="inferred from homology"/>
<dbReference type="SMART" id="SM00584">
    <property type="entry name" value="TLDc"/>
    <property type="match status" value="1"/>
</dbReference>
<reference evidence="7 8" key="1">
    <citation type="submission" date="2021-02" db="EMBL/GenBank/DDBJ databases">
        <title>Variation within the Batrachochytrium salamandrivorans European outbreak.</title>
        <authorList>
            <person name="Kelly M."/>
            <person name="Pasmans F."/>
            <person name="Shea T.P."/>
            <person name="Munoz J.F."/>
            <person name="Carranza S."/>
            <person name="Cuomo C.A."/>
            <person name="Martel A."/>
        </authorList>
    </citation>
    <scope>NUCLEOTIDE SEQUENCE [LARGE SCALE GENOMIC DNA]</scope>
    <source>
        <strain evidence="7 8">AMFP18/2</strain>
    </source>
</reference>
<evidence type="ECO:0000256" key="1">
    <source>
        <dbReference type="ARBA" id="ARBA00004173"/>
    </source>
</evidence>
<evidence type="ECO:0000256" key="4">
    <source>
        <dbReference type="ARBA" id="ARBA00040604"/>
    </source>
</evidence>
<gene>
    <name evidence="7" type="ORF">BASA50_003303</name>
</gene>
<organism evidence="7 8">
    <name type="scientific">Batrachochytrium salamandrivorans</name>
    <dbReference type="NCBI Taxonomy" id="1357716"/>
    <lineage>
        <taxon>Eukaryota</taxon>
        <taxon>Fungi</taxon>
        <taxon>Fungi incertae sedis</taxon>
        <taxon>Chytridiomycota</taxon>
        <taxon>Chytridiomycota incertae sedis</taxon>
        <taxon>Chytridiomycetes</taxon>
        <taxon>Rhizophydiales</taxon>
        <taxon>Rhizophydiales incertae sedis</taxon>
        <taxon>Batrachochytrium</taxon>
    </lineage>
</organism>
<comment type="similarity">
    <text evidence="2">Belongs to the OXR1 family.</text>
</comment>
<dbReference type="InterPro" id="IPR006571">
    <property type="entry name" value="TLDc_dom"/>
</dbReference>
<evidence type="ECO:0000259" key="6">
    <source>
        <dbReference type="PROSITE" id="PS51886"/>
    </source>
</evidence>
<protein>
    <recommendedName>
        <fullName evidence="4">Oxidation resistance protein 1</fullName>
    </recommendedName>
</protein>